<sequence length="151" mass="17110">MSLVRFSFSVVSSLFLLVRSVFSLSSLSFSADNPVILLFSLVFSSWNFLSASSFFKASFGFSWVSLEGFPNQWPIKREIFIKGSRSSNLSPNFLMRSLRSVIDFKSSSLLGGGGGSSGIWSIWFFYFLIIRIFYTMSATHKNISFFILYKC</sequence>
<accession>I9S351</accession>
<reference evidence="2 3" key="1">
    <citation type="journal article" date="2013" name="Pathog. Dis.">
        <title>Genome sequences of 65 Helicobacter pylori strains isolated from asymptomatic individuals and patients with gastric cancer, peptic ulcer disease, or gastritis.</title>
        <authorList>
            <person name="Blanchard T.G."/>
            <person name="Czinn S.J."/>
            <person name="Correa P."/>
            <person name="Nakazawa T."/>
            <person name="Keelan M."/>
            <person name="Morningstar L."/>
            <person name="Santana-Cruz I."/>
            <person name="Maroo A."/>
            <person name="McCracken C."/>
            <person name="Shefchek K."/>
            <person name="Daugherty S."/>
            <person name="Song Y."/>
            <person name="Fraser C.M."/>
            <person name="Fricke W.F."/>
        </authorList>
    </citation>
    <scope>NUCLEOTIDE SEQUENCE [LARGE SCALE GENOMIC DNA]</scope>
    <source>
        <strain evidence="2 3">Hp H-24</strain>
    </source>
</reference>
<keyword evidence="1" id="KW-1133">Transmembrane helix</keyword>
<name>I9S351_HELPX</name>
<comment type="caution">
    <text evidence="2">The sequence shown here is derived from an EMBL/GenBank/DDBJ whole genome shotgun (WGS) entry which is preliminary data.</text>
</comment>
<dbReference type="EMBL" id="AKOG01000001">
    <property type="protein sequence ID" value="EJB53051.1"/>
    <property type="molecule type" value="Genomic_DNA"/>
</dbReference>
<evidence type="ECO:0000256" key="1">
    <source>
        <dbReference type="SAM" id="Phobius"/>
    </source>
</evidence>
<protein>
    <submittedName>
        <fullName evidence="2">Uncharacterized protein</fullName>
    </submittedName>
</protein>
<keyword evidence="1" id="KW-0812">Transmembrane</keyword>
<dbReference type="AlphaFoldDB" id="I9S351"/>
<evidence type="ECO:0000313" key="2">
    <source>
        <dbReference type="EMBL" id="EJB53051.1"/>
    </source>
</evidence>
<feature type="transmembrane region" description="Helical" evidence="1">
    <location>
        <begin position="117"/>
        <end position="134"/>
    </location>
</feature>
<organism evidence="2 3">
    <name type="scientific">Helicobacter pylori Hp H-24</name>
    <dbReference type="NCBI Taxonomy" id="992039"/>
    <lineage>
        <taxon>Bacteria</taxon>
        <taxon>Pseudomonadati</taxon>
        <taxon>Campylobacterota</taxon>
        <taxon>Epsilonproteobacteria</taxon>
        <taxon>Campylobacterales</taxon>
        <taxon>Helicobacteraceae</taxon>
        <taxon>Helicobacter</taxon>
    </lineage>
</organism>
<keyword evidence="1" id="KW-0472">Membrane</keyword>
<proteinExistence type="predicted"/>
<dbReference type="Proteomes" id="UP000004761">
    <property type="component" value="Unassembled WGS sequence"/>
</dbReference>
<evidence type="ECO:0000313" key="3">
    <source>
        <dbReference type="Proteomes" id="UP000004761"/>
    </source>
</evidence>
<gene>
    <name evidence="2" type="ORF">HPHPH24_0257</name>
</gene>